<dbReference type="AlphaFoldDB" id="E4XIE9"/>
<evidence type="ECO:0008006" key="3">
    <source>
        <dbReference type="Google" id="ProtNLM"/>
    </source>
</evidence>
<sequence>MIKEVIFWKTERKRFWPKFAARPYDSDSFTDLQAHLTNIAISEERVQPWFTDFIKLFEDDTGYDWEQDVQNPTSRAIKECLTAAASCEFSAGKIKQLQNSRALYGVDIMLEESDNGIAPKILEFNFNCDCSRVAQIVPDFYDEMIDFIYRDNWDRLPHIDISD</sequence>
<dbReference type="GO" id="GO:0005737">
    <property type="term" value="C:cytoplasm"/>
    <property type="evidence" value="ECO:0007669"/>
    <property type="project" value="TreeGrafter"/>
</dbReference>
<evidence type="ECO:0000313" key="1">
    <source>
        <dbReference type="EMBL" id="CBY10350.1"/>
    </source>
</evidence>
<accession>E4XIE9</accession>
<dbReference type="InParanoid" id="E4XIE9"/>
<dbReference type="Proteomes" id="UP000001307">
    <property type="component" value="Unassembled WGS sequence"/>
</dbReference>
<dbReference type="Gene3D" id="3.30.470.20">
    <property type="entry name" value="ATP-grasp fold, B domain"/>
    <property type="match status" value="1"/>
</dbReference>
<keyword evidence="2" id="KW-1185">Reference proteome</keyword>
<dbReference type="Pfam" id="PF03133">
    <property type="entry name" value="TTL"/>
    <property type="match status" value="1"/>
</dbReference>
<dbReference type="PROSITE" id="PS51221">
    <property type="entry name" value="TTL"/>
    <property type="match status" value="1"/>
</dbReference>
<protein>
    <recommendedName>
        <fullName evidence="3">Tubulin--tyrosine ligase-like protein 9</fullName>
    </recommendedName>
</protein>
<dbReference type="OrthoDB" id="60477at2759"/>
<dbReference type="InterPro" id="IPR004344">
    <property type="entry name" value="TTL/TTLL_fam"/>
</dbReference>
<name>E4XIE9_OIKDI</name>
<proteinExistence type="predicted"/>
<dbReference type="PANTHER" id="PTHR46088:SF1">
    <property type="entry name" value="TUBULIN--TYROSINE LIGASE-LIKE PROTEIN 12"/>
    <property type="match status" value="1"/>
</dbReference>
<dbReference type="InterPro" id="IPR027749">
    <property type="entry name" value="TTLL12"/>
</dbReference>
<evidence type="ECO:0000313" key="2">
    <source>
        <dbReference type="Proteomes" id="UP000001307"/>
    </source>
</evidence>
<dbReference type="EMBL" id="FN653055">
    <property type="protein sequence ID" value="CBY10350.1"/>
    <property type="molecule type" value="Genomic_DNA"/>
</dbReference>
<reference evidence="1 2" key="1">
    <citation type="journal article" date="2010" name="Science">
        <title>Plasticity of animal genome architecture unmasked by rapid evolution of a pelagic tunicate.</title>
        <authorList>
            <person name="Denoeud F."/>
            <person name="Henriet S."/>
            <person name="Mungpakdee S."/>
            <person name="Aury J.M."/>
            <person name="Da Silva C."/>
            <person name="Brinkmann H."/>
            <person name="Mikhaleva J."/>
            <person name="Olsen L.C."/>
            <person name="Jubin C."/>
            <person name="Canestro C."/>
            <person name="Bouquet J.M."/>
            <person name="Danks G."/>
            <person name="Poulain J."/>
            <person name="Campsteijn C."/>
            <person name="Adamski M."/>
            <person name="Cross I."/>
            <person name="Yadetie F."/>
            <person name="Muffato M."/>
            <person name="Louis A."/>
            <person name="Butcher S."/>
            <person name="Tsagkogeorga G."/>
            <person name="Konrad A."/>
            <person name="Singh S."/>
            <person name="Jensen M.F."/>
            <person name="Cong E.H."/>
            <person name="Eikeseth-Otteraa H."/>
            <person name="Noel B."/>
            <person name="Anthouard V."/>
            <person name="Porcel B.M."/>
            <person name="Kachouri-Lafond R."/>
            <person name="Nishino A."/>
            <person name="Ugolini M."/>
            <person name="Chourrout P."/>
            <person name="Nishida H."/>
            <person name="Aasland R."/>
            <person name="Huzurbazar S."/>
            <person name="Westhof E."/>
            <person name="Delsuc F."/>
            <person name="Lehrach H."/>
            <person name="Reinhardt R."/>
            <person name="Weissenbach J."/>
            <person name="Roy S.W."/>
            <person name="Artiguenave F."/>
            <person name="Postlethwait J.H."/>
            <person name="Manak J.R."/>
            <person name="Thompson E.M."/>
            <person name="Jaillon O."/>
            <person name="Du Pasquier L."/>
            <person name="Boudinot P."/>
            <person name="Liberles D.A."/>
            <person name="Volff J.N."/>
            <person name="Philippe H."/>
            <person name="Lenhard B."/>
            <person name="Roest Crollius H."/>
            <person name="Wincker P."/>
            <person name="Chourrout D."/>
        </authorList>
    </citation>
    <scope>NUCLEOTIDE SEQUENCE [LARGE SCALE GENOMIC DNA]</scope>
</reference>
<dbReference type="PANTHER" id="PTHR46088">
    <property type="entry name" value="TUBULIN--TYROSINE LIGASE-LIKE PROTEIN 12"/>
    <property type="match status" value="1"/>
</dbReference>
<gene>
    <name evidence="1" type="ORF">GSOID_T00012370001</name>
</gene>
<organism evidence="1 2">
    <name type="scientific">Oikopleura dioica</name>
    <name type="common">Tunicate</name>
    <dbReference type="NCBI Taxonomy" id="34765"/>
    <lineage>
        <taxon>Eukaryota</taxon>
        <taxon>Metazoa</taxon>
        <taxon>Chordata</taxon>
        <taxon>Tunicata</taxon>
        <taxon>Appendicularia</taxon>
        <taxon>Copelata</taxon>
        <taxon>Oikopleuridae</taxon>
        <taxon>Oikopleura</taxon>
    </lineage>
</organism>